<evidence type="ECO:0000256" key="6">
    <source>
        <dbReference type="ARBA" id="ARBA00053358"/>
    </source>
</evidence>
<keyword evidence="5" id="KW-0732">Signal</keyword>
<evidence type="ECO:0000256" key="8">
    <source>
        <dbReference type="ARBA" id="ARBA00072863"/>
    </source>
</evidence>
<dbReference type="SUPFAM" id="SSF53474">
    <property type="entry name" value="alpha/beta-Hydrolases"/>
    <property type="match status" value="1"/>
</dbReference>
<evidence type="ECO:0000256" key="2">
    <source>
        <dbReference type="ARBA" id="ARBA00010884"/>
    </source>
</evidence>
<evidence type="ECO:0000256" key="1">
    <source>
        <dbReference type="ARBA" id="ARBA00004613"/>
    </source>
</evidence>
<dbReference type="eggNOG" id="KOG1838">
    <property type="taxonomic scope" value="Eukaryota"/>
</dbReference>
<organism evidence="10 11">
    <name type="scientific">Latimeria chalumnae</name>
    <name type="common">Coelacanth</name>
    <dbReference type="NCBI Taxonomy" id="7897"/>
    <lineage>
        <taxon>Eukaryota</taxon>
        <taxon>Metazoa</taxon>
        <taxon>Chordata</taxon>
        <taxon>Craniata</taxon>
        <taxon>Vertebrata</taxon>
        <taxon>Euteleostomi</taxon>
        <taxon>Coelacanthiformes</taxon>
        <taxon>Coelacanthidae</taxon>
        <taxon>Latimeria</taxon>
    </lineage>
</organism>
<comment type="subcellular location">
    <subcellularLocation>
        <location evidence="1">Secreted</location>
    </subcellularLocation>
</comment>
<dbReference type="PANTHER" id="PTHR10794:SF39">
    <property type="entry name" value="PROTEIN ABHD15"/>
    <property type="match status" value="1"/>
</dbReference>
<dbReference type="PANTHER" id="PTHR10794">
    <property type="entry name" value="ABHYDROLASE DOMAIN-CONTAINING PROTEIN"/>
    <property type="match status" value="1"/>
</dbReference>
<gene>
    <name evidence="10" type="primary">ABHD15</name>
</gene>
<keyword evidence="11" id="KW-1185">Reference proteome</keyword>
<proteinExistence type="inferred from homology"/>
<evidence type="ECO:0000313" key="11">
    <source>
        <dbReference type="Proteomes" id="UP000008672"/>
    </source>
</evidence>
<dbReference type="EMBL" id="AFYH01079533">
    <property type="status" value="NOT_ANNOTATED_CDS"/>
    <property type="molecule type" value="Genomic_DNA"/>
</dbReference>
<keyword evidence="3" id="KW-0964">Secreted</keyword>
<sequence length="461" mass="53204">MPLWGITACGLLLIFLYFVQKLYSRSKFFTHVVAQETKPNQGRQEEEDKDFGYSCQRDKGLPSLICKQSALAKYLLQSCKTFSAFDCSNWIWSKWAHLQTIYNVVLPREKETEFSREYLQLADGGIIALDWAVRPWTPPKTRRATGILNFPPVLLIIPNSFGKMTRNLLHLCKLALDQGYYPVVFNRRGQNNCPLSSVKLQQFGDPSDLKEAVAYICFRHPNSMLFAVSEGLGSGLLLSYLGECGSSSYLTCAVCISPVFRCQEWFESGLNWLYKWILLLYQKFCLCRYTTALGESIKTEKLFQSGCLWEFEELLFCQTKENPISWDVYWERNDPLRDVDEVAIPVLCICSQEDPIRGPIGTMLPMPLFETNPYFFLLLTRHGGHCGFFTAPSTAWSNEAALEYFKAVPEFFKAEEKLKSISRRRSSIMLYKQRKGMALKQEPPSSYSFHNLFNWQRSYTR</sequence>
<evidence type="ECO:0000256" key="5">
    <source>
        <dbReference type="ARBA" id="ARBA00022729"/>
    </source>
</evidence>
<evidence type="ECO:0000256" key="3">
    <source>
        <dbReference type="ARBA" id="ARBA00022525"/>
    </source>
</evidence>
<accession>H3B1Y3</accession>
<protein>
    <recommendedName>
        <fullName evidence="8">Protein ABHD15</fullName>
    </recommendedName>
    <alternativeName>
        <fullName evidence="9">Alpha/beta hydrolase domain-containing protein 15</fullName>
    </alternativeName>
</protein>
<dbReference type="ESTHER" id="latch-h3b1y3">
    <property type="family name" value="abh_upf0017"/>
</dbReference>
<evidence type="ECO:0000313" key="10">
    <source>
        <dbReference type="Ensembl" id="ENSLACP00000015904.2"/>
    </source>
</evidence>
<comment type="similarity">
    <text evidence="2">Belongs to the AB hydrolase superfamily. AB hydrolase 4 family.</text>
</comment>
<reference evidence="11" key="1">
    <citation type="submission" date="2011-08" db="EMBL/GenBank/DDBJ databases">
        <title>The draft genome of Latimeria chalumnae.</title>
        <authorList>
            <person name="Di Palma F."/>
            <person name="Alfoldi J."/>
            <person name="Johnson J."/>
            <person name="Berlin A."/>
            <person name="Gnerre S."/>
            <person name="Jaffe D."/>
            <person name="MacCallum I."/>
            <person name="Young S."/>
            <person name="Walker B.J."/>
            <person name="Lander E."/>
            <person name="Lindblad-Toh K."/>
        </authorList>
    </citation>
    <scope>NUCLEOTIDE SEQUENCE [LARGE SCALE GENOMIC DNA]</scope>
    <source>
        <strain evidence="11">Wild caught</strain>
    </source>
</reference>
<comment type="subunit">
    <text evidence="7">Interacts with PDE3B; this interaction regulates PDE3B's stability and expression and, thereby, impacts the antilipolytic action of insulin.</text>
</comment>
<dbReference type="OrthoDB" id="247542at2759"/>
<reference evidence="10" key="2">
    <citation type="submission" date="2025-08" db="UniProtKB">
        <authorList>
            <consortium name="Ensembl"/>
        </authorList>
    </citation>
    <scope>IDENTIFICATION</scope>
</reference>
<dbReference type="FunFam" id="3.40.50.1820:FF:000103">
    <property type="entry name" value="Abhydrolase domain-containing 15"/>
    <property type="match status" value="1"/>
</dbReference>
<dbReference type="GO" id="GO:0005576">
    <property type="term" value="C:extracellular region"/>
    <property type="evidence" value="ECO:0007669"/>
    <property type="project" value="UniProtKB-SubCell"/>
</dbReference>
<keyword evidence="4" id="KW-0597">Phosphoprotein</keyword>
<dbReference type="GeneID" id="102362228"/>
<dbReference type="Proteomes" id="UP000008672">
    <property type="component" value="Unassembled WGS sequence"/>
</dbReference>
<evidence type="ECO:0000256" key="4">
    <source>
        <dbReference type="ARBA" id="ARBA00022553"/>
    </source>
</evidence>
<dbReference type="GO" id="GO:0047372">
    <property type="term" value="F:monoacylglycerol lipase activity"/>
    <property type="evidence" value="ECO:0007669"/>
    <property type="project" value="TreeGrafter"/>
</dbReference>
<dbReference type="FunCoup" id="H3B1Y3">
    <property type="interactions" value="161"/>
</dbReference>
<dbReference type="InterPro" id="IPR029058">
    <property type="entry name" value="AB_hydrolase_fold"/>
</dbReference>
<evidence type="ECO:0000256" key="9">
    <source>
        <dbReference type="ARBA" id="ARBA00082877"/>
    </source>
</evidence>
<dbReference type="InParanoid" id="H3B1Y3"/>
<dbReference type="KEGG" id="lcm:102362228"/>
<reference evidence="10" key="3">
    <citation type="submission" date="2025-09" db="UniProtKB">
        <authorList>
            <consortium name="Ensembl"/>
        </authorList>
    </citation>
    <scope>IDENTIFICATION</scope>
</reference>
<name>H3B1Y3_LATCH</name>
<dbReference type="AlphaFoldDB" id="H3B1Y3"/>
<dbReference type="GeneTree" id="ENSGT00950000182902"/>
<dbReference type="Gene3D" id="3.40.50.1820">
    <property type="entry name" value="alpha/beta hydrolase"/>
    <property type="match status" value="1"/>
</dbReference>
<dbReference type="GO" id="GO:0034338">
    <property type="term" value="F:short-chain carboxylesterase activity"/>
    <property type="evidence" value="ECO:0007669"/>
    <property type="project" value="TreeGrafter"/>
</dbReference>
<dbReference type="HOGENOM" id="CLU_032487_3_0_1"/>
<dbReference type="STRING" id="7897.ENSLACP00000015904"/>
<evidence type="ECO:0000256" key="7">
    <source>
        <dbReference type="ARBA" id="ARBA00066099"/>
    </source>
</evidence>
<comment type="function">
    <text evidence="6">May regulate adipocyte lipolysis and liver lipid accumulation.</text>
</comment>
<dbReference type="InterPro" id="IPR050960">
    <property type="entry name" value="AB_hydrolase_4_sf"/>
</dbReference>
<dbReference type="OMA" id="EYWEHNE"/>
<dbReference type="Ensembl" id="ENSLACT00000016014.2">
    <property type="protein sequence ID" value="ENSLACP00000015904.2"/>
    <property type="gene ID" value="ENSLACG00000014003.2"/>
</dbReference>